<dbReference type="KEGG" id="acht:bsdcttw_27390"/>
<gene>
    <name evidence="2" type="ORF">bsdcttw_27390</name>
</gene>
<accession>A0A7I8DMR0</accession>
<feature type="transmembrane region" description="Helical" evidence="1">
    <location>
        <begin position="86"/>
        <end position="104"/>
    </location>
</feature>
<dbReference type="InterPro" id="IPR030949">
    <property type="entry name" value="ECF_S_folate_fam"/>
</dbReference>
<keyword evidence="3" id="KW-1185">Reference proteome</keyword>
<organism evidence="2 3">
    <name type="scientific">Anaerocolumna chitinilytica</name>
    <dbReference type="NCBI Taxonomy" id="1727145"/>
    <lineage>
        <taxon>Bacteria</taxon>
        <taxon>Bacillati</taxon>
        <taxon>Bacillota</taxon>
        <taxon>Clostridia</taxon>
        <taxon>Lachnospirales</taxon>
        <taxon>Lachnospiraceae</taxon>
        <taxon>Anaerocolumna</taxon>
    </lineage>
</organism>
<proteinExistence type="predicted"/>
<feature type="transmembrane region" description="Helical" evidence="1">
    <location>
        <begin position="155"/>
        <end position="176"/>
    </location>
</feature>
<sequence>MHFFKTLQESSKELKKLNNLLISAMLLALCVVVGLMGTFMIGPFIRISFTDLPIALGSMLFGPVVGGIMGALSDILNFIISPKGPYFPGFTISGILTGLIYGFAFYKKKATLSRIVITKAILIVLVDMLLNTYWLSILMGKGFIILFADRLVKNIIMLPVHAAMLYVILNRLPVIINRGKHTK</sequence>
<dbReference type="NCBIfam" id="TIGR04518">
    <property type="entry name" value="ECF_S_folT_fam"/>
    <property type="match status" value="1"/>
</dbReference>
<reference evidence="2 3" key="2">
    <citation type="submission" date="2020-08" db="EMBL/GenBank/DDBJ databases">
        <authorList>
            <person name="Ueki A."/>
            <person name="Tonouchi A."/>
        </authorList>
    </citation>
    <scope>NUCLEOTIDE SEQUENCE [LARGE SCALE GENOMIC DNA]</scope>
    <source>
        <strain evidence="2 3">CTTW</strain>
    </source>
</reference>
<dbReference type="GO" id="GO:0022857">
    <property type="term" value="F:transmembrane transporter activity"/>
    <property type="evidence" value="ECO:0007669"/>
    <property type="project" value="InterPro"/>
</dbReference>
<dbReference type="RefSeq" id="WP_185255441.1">
    <property type="nucleotide sequence ID" value="NZ_AP023368.1"/>
</dbReference>
<feature type="transmembrane region" description="Helical" evidence="1">
    <location>
        <begin position="54"/>
        <end position="80"/>
    </location>
</feature>
<dbReference type="Proteomes" id="UP000515703">
    <property type="component" value="Chromosome"/>
</dbReference>
<dbReference type="EMBL" id="AP023368">
    <property type="protein sequence ID" value="BCJ99698.1"/>
    <property type="molecule type" value="Genomic_DNA"/>
</dbReference>
<dbReference type="Pfam" id="PF12822">
    <property type="entry name" value="ECF_trnsprt"/>
    <property type="match status" value="1"/>
</dbReference>
<reference evidence="2 3" key="1">
    <citation type="submission" date="2020-08" db="EMBL/GenBank/DDBJ databases">
        <title>Draft genome sequencing of an Anaerocolumna strain isolated from anoxic soil subjected to BSD treatment.</title>
        <authorList>
            <person name="Uek A."/>
            <person name="Tonouchi A."/>
        </authorList>
    </citation>
    <scope>NUCLEOTIDE SEQUENCE [LARGE SCALE GENOMIC DNA]</scope>
    <source>
        <strain evidence="2 3">CTTW</strain>
    </source>
</reference>
<keyword evidence="1" id="KW-1133">Transmembrane helix</keyword>
<dbReference type="AlphaFoldDB" id="A0A7I8DMR0"/>
<dbReference type="InterPro" id="IPR024529">
    <property type="entry name" value="ECF_trnsprt_substrate-spec"/>
</dbReference>
<protein>
    <submittedName>
        <fullName evidence="2">Folate ECF transporter</fullName>
    </submittedName>
</protein>
<evidence type="ECO:0000256" key="1">
    <source>
        <dbReference type="SAM" id="Phobius"/>
    </source>
</evidence>
<name>A0A7I8DMR0_9FIRM</name>
<dbReference type="Gene3D" id="1.10.1760.20">
    <property type="match status" value="1"/>
</dbReference>
<keyword evidence="1" id="KW-0472">Membrane</keyword>
<feature type="transmembrane region" description="Helical" evidence="1">
    <location>
        <begin position="116"/>
        <end position="135"/>
    </location>
</feature>
<evidence type="ECO:0000313" key="3">
    <source>
        <dbReference type="Proteomes" id="UP000515703"/>
    </source>
</evidence>
<keyword evidence="1" id="KW-0812">Transmembrane</keyword>
<feature type="transmembrane region" description="Helical" evidence="1">
    <location>
        <begin position="20"/>
        <end position="42"/>
    </location>
</feature>
<evidence type="ECO:0000313" key="2">
    <source>
        <dbReference type="EMBL" id="BCJ99698.1"/>
    </source>
</evidence>